<comment type="caution">
    <text evidence="2">The sequence shown here is derived from an EMBL/GenBank/DDBJ whole genome shotgun (WGS) entry which is preliminary data.</text>
</comment>
<accession>A0ABQ9ZW07</accession>
<evidence type="ECO:0000256" key="1">
    <source>
        <dbReference type="SAM" id="MobiDB-lite"/>
    </source>
</evidence>
<feature type="region of interest" description="Disordered" evidence="1">
    <location>
        <begin position="140"/>
        <end position="187"/>
    </location>
</feature>
<dbReference type="Proteomes" id="UP001234178">
    <property type="component" value="Unassembled WGS sequence"/>
</dbReference>
<sequence>MLPLHVASAIGQRRTFIPLPKLSPRPNIAYSLTTLHAASIRLQQRDKCQCRHIEEKQTKNFENKERTTHKKKIRQMTERWTKEMSSESHPFPTTAAPAQIKRHFGWIESRHFGYKSTHVFPGLFGMLLFCSAIEKQMGEGRTRAGPRISPIPTVFHSGAQQRKGGEEEEEEEEEGNERKQNEKIAHS</sequence>
<evidence type="ECO:0000313" key="3">
    <source>
        <dbReference type="Proteomes" id="UP001234178"/>
    </source>
</evidence>
<dbReference type="EMBL" id="JAOYFB010000005">
    <property type="protein sequence ID" value="KAK4016840.1"/>
    <property type="molecule type" value="Genomic_DNA"/>
</dbReference>
<reference evidence="2 3" key="1">
    <citation type="journal article" date="2023" name="Nucleic Acids Res.">
        <title>The hologenome of Daphnia magna reveals possible DNA methylation and microbiome-mediated evolution of the host genome.</title>
        <authorList>
            <person name="Chaturvedi A."/>
            <person name="Li X."/>
            <person name="Dhandapani V."/>
            <person name="Marshall H."/>
            <person name="Kissane S."/>
            <person name="Cuenca-Cambronero M."/>
            <person name="Asole G."/>
            <person name="Calvet F."/>
            <person name="Ruiz-Romero M."/>
            <person name="Marangio P."/>
            <person name="Guigo R."/>
            <person name="Rago D."/>
            <person name="Mirbahai L."/>
            <person name="Eastwood N."/>
            <person name="Colbourne J.K."/>
            <person name="Zhou J."/>
            <person name="Mallon E."/>
            <person name="Orsini L."/>
        </authorList>
    </citation>
    <scope>NUCLEOTIDE SEQUENCE [LARGE SCALE GENOMIC DNA]</scope>
    <source>
        <strain evidence="2">LRV0_1</strain>
    </source>
</reference>
<feature type="compositionally biased region" description="Basic and acidic residues" evidence="1">
    <location>
        <begin position="176"/>
        <end position="187"/>
    </location>
</feature>
<feature type="compositionally biased region" description="Acidic residues" evidence="1">
    <location>
        <begin position="166"/>
        <end position="175"/>
    </location>
</feature>
<proteinExistence type="predicted"/>
<protein>
    <submittedName>
        <fullName evidence="2">Uncharacterized protein</fullName>
    </submittedName>
</protein>
<organism evidence="2 3">
    <name type="scientific">Daphnia magna</name>
    <dbReference type="NCBI Taxonomy" id="35525"/>
    <lineage>
        <taxon>Eukaryota</taxon>
        <taxon>Metazoa</taxon>
        <taxon>Ecdysozoa</taxon>
        <taxon>Arthropoda</taxon>
        <taxon>Crustacea</taxon>
        <taxon>Branchiopoda</taxon>
        <taxon>Diplostraca</taxon>
        <taxon>Cladocera</taxon>
        <taxon>Anomopoda</taxon>
        <taxon>Daphniidae</taxon>
        <taxon>Daphnia</taxon>
    </lineage>
</organism>
<name>A0ABQ9ZW07_9CRUS</name>
<evidence type="ECO:0000313" key="2">
    <source>
        <dbReference type="EMBL" id="KAK4016840.1"/>
    </source>
</evidence>
<gene>
    <name evidence="2" type="ORF">OUZ56_031807</name>
</gene>
<keyword evidence="3" id="KW-1185">Reference proteome</keyword>